<feature type="compositionally biased region" description="Basic and acidic residues" evidence="1">
    <location>
        <begin position="108"/>
        <end position="133"/>
    </location>
</feature>
<reference evidence="3 4" key="1">
    <citation type="journal article" date="2015" name="Genome Biol. Evol.">
        <title>Comparative Genomics of a Bacterivorous Green Alga Reveals Evolutionary Causalities and Consequences of Phago-Mixotrophic Mode of Nutrition.</title>
        <authorList>
            <person name="Burns J.A."/>
            <person name="Paasch A."/>
            <person name="Narechania A."/>
            <person name="Kim E."/>
        </authorList>
    </citation>
    <scope>NUCLEOTIDE SEQUENCE [LARGE SCALE GENOMIC DNA]</scope>
    <source>
        <strain evidence="3 4">PLY_AMNH</strain>
    </source>
</reference>
<keyword evidence="4" id="KW-1185">Reference proteome</keyword>
<evidence type="ECO:0000259" key="2">
    <source>
        <dbReference type="Pfam" id="PF13843"/>
    </source>
</evidence>
<name>A0AAE0LIY6_9CHLO</name>
<feature type="compositionally biased region" description="Acidic residues" evidence="1">
    <location>
        <begin position="90"/>
        <end position="107"/>
    </location>
</feature>
<dbReference type="InterPro" id="IPR029526">
    <property type="entry name" value="PGBD"/>
</dbReference>
<feature type="region of interest" description="Disordered" evidence="1">
    <location>
        <begin position="377"/>
        <end position="398"/>
    </location>
</feature>
<sequence>MAPPVSPVSAHGIIKRRIKTPGEVFGLAVKHKVYYGTVAKRDKPRRGDPPVECVTVRYDDGQRCWFPVKTVERWLLPVGTPEAAPAESENLSDESDSDESDQSESEAVENKAGEDINAEKDEDDRHPSYEGKGKQRPWNPKWVSPDGLLLFHQSLLLMVMNQRSSAMDHFSLDEQLRSIVADEYTRDSWAQTFRFMCPYDVDGLKAQQAGTAEYDPYLKFGLIQDYLYDGIHSILVPPKVGSYDEGGKPWTGKGGEGITVPYNPMKPNKRMSMCYTFASFGIPFAWEFYTGQRSNEYNEKKYNTAAERAYGKTVSRIVRLFRRAFGESKGQQVFMDNLFSSIFLFHLLGTAFSAMATGTHRANDNLPKLTWEASYERGVSTKPRTDDQAAKEPLRPVL</sequence>
<feature type="domain" description="PiggyBac transposable element-derived protein" evidence="2">
    <location>
        <begin position="148"/>
        <end position="368"/>
    </location>
</feature>
<protein>
    <recommendedName>
        <fullName evidence="2">PiggyBac transposable element-derived protein domain-containing protein</fullName>
    </recommendedName>
</protein>
<organism evidence="3 4">
    <name type="scientific">Cymbomonas tetramitiformis</name>
    <dbReference type="NCBI Taxonomy" id="36881"/>
    <lineage>
        <taxon>Eukaryota</taxon>
        <taxon>Viridiplantae</taxon>
        <taxon>Chlorophyta</taxon>
        <taxon>Pyramimonadophyceae</taxon>
        <taxon>Pyramimonadales</taxon>
        <taxon>Pyramimonadaceae</taxon>
        <taxon>Cymbomonas</taxon>
    </lineage>
</organism>
<evidence type="ECO:0000313" key="3">
    <source>
        <dbReference type="EMBL" id="KAK3286907.1"/>
    </source>
</evidence>
<accession>A0AAE0LIY6</accession>
<evidence type="ECO:0000256" key="1">
    <source>
        <dbReference type="SAM" id="MobiDB-lite"/>
    </source>
</evidence>
<dbReference type="Proteomes" id="UP001190700">
    <property type="component" value="Unassembled WGS sequence"/>
</dbReference>
<feature type="compositionally biased region" description="Basic and acidic residues" evidence="1">
    <location>
        <begin position="383"/>
        <end position="398"/>
    </location>
</feature>
<dbReference type="EMBL" id="LGRX02001096">
    <property type="protein sequence ID" value="KAK3286907.1"/>
    <property type="molecule type" value="Genomic_DNA"/>
</dbReference>
<evidence type="ECO:0000313" key="4">
    <source>
        <dbReference type="Proteomes" id="UP001190700"/>
    </source>
</evidence>
<dbReference type="Pfam" id="PF13843">
    <property type="entry name" value="DDE_Tnp_1_7"/>
    <property type="match status" value="1"/>
</dbReference>
<comment type="caution">
    <text evidence="3">The sequence shown here is derived from an EMBL/GenBank/DDBJ whole genome shotgun (WGS) entry which is preliminary data.</text>
</comment>
<proteinExistence type="predicted"/>
<dbReference type="AlphaFoldDB" id="A0AAE0LIY6"/>
<feature type="region of interest" description="Disordered" evidence="1">
    <location>
        <begin position="80"/>
        <end position="138"/>
    </location>
</feature>
<gene>
    <name evidence="3" type="ORF">CYMTET_5552</name>
</gene>